<sequence length="336" mass="34955">MLLRLRAEPNVRRRPPLVQRLTDDEFAVGKGPLDARGVAALQRRAGNRAVTAMLAPAVQRCGPGGCAEREPEQEETAARQGIAEVAEEPLMGAQALPVQRAATWANGTVRETNNLATVVTTGAPAGLTTPKINGTVTSTGDLVRSSLVAPTLTTAAVPAGGFDSEVNVVPANVGSFDELVLGAGPWRTTWTKAAFHTTFPTVPGCTGAGATRFRAAGDPGDAAMKSANRRHEDHHASDMQAAFNDIIVPWDQKVTNAKTAGTKFHGATAAAAEAALWTAMGGTRDEIADAFTTRVVNDIDAFHATPAGGPVSLSPTKNPGANSNCSLSWAYFVNPS</sequence>
<keyword evidence="2" id="KW-1185">Reference proteome</keyword>
<accession>A0A841FKZ6</accession>
<dbReference type="AlphaFoldDB" id="A0A841FKZ6"/>
<gene>
    <name evidence="1" type="ORF">HNR73_001156</name>
</gene>
<name>A0A841FKZ6_9ACTN</name>
<evidence type="ECO:0000313" key="1">
    <source>
        <dbReference type="EMBL" id="MBB6033309.1"/>
    </source>
</evidence>
<evidence type="ECO:0000313" key="2">
    <source>
        <dbReference type="Proteomes" id="UP000548476"/>
    </source>
</evidence>
<dbReference type="EMBL" id="JACHGT010000002">
    <property type="protein sequence ID" value="MBB6033309.1"/>
    <property type="molecule type" value="Genomic_DNA"/>
</dbReference>
<reference evidence="1 2" key="1">
    <citation type="submission" date="2020-08" db="EMBL/GenBank/DDBJ databases">
        <title>Genomic Encyclopedia of Type Strains, Phase IV (KMG-IV): sequencing the most valuable type-strain genomes for metagenomic binning, comparative biology and taxonomic classification.</title>
        <authorList>
            <person name="Goeker M."/>
        </authorList>
    </citation>
    <scope>NUCLEOTIDE SEQUENCE [LARGE SCALE GENOMIC DNA]</scope>
    <source>
        <strain evidence="1 2">YIM 65646</strain>
    </source>
</reference>
<dbReference type="RefSeq" id="WP_184786184.1">
    <property type="nucleotide sequence ID" value="NZ_BONT01000025.1"/>
</dbReference>
<protein>
    <submittedName>
        <fullName evidence="1">Uncharacterized protein</fullName>
    </submittedName>
</protein>
<proteinExistence type="predicted"/>
<dbReference type="Proteomes" id="UP000548476">
    <property type="component" value="Unassembled WGS sequence"/>
</dbReference>
<organism evidence="1 2">
    <name type="scientific">Phytomonospora endophytica</name>
    <dbReference type="NCBI Taxonomy" id="714109"/>
    <lineage>
        <taxon>Bacteria</taxon>
        <taxon>Bacillati</taxon>
        <taxon>Actinomycetota</taxon>
        <taxon>Actinomycetes</taxon>
        <taxon>Micromonosporales</taxon>
        <taxon>Micromonosporaceae</taxon>
        <taxon>Phytomonospora</taxon>
    </lineage>
</organism>
<comment type="caution">
    <text evidence="1">The sequence shown here is derived from an EMBL/GenBank/DDBJ whole genome shotgun (WGS) entry which is preliminary data.</text>
</comment>